<dbReference type="GO" id="GO:0047475">
    <property type="term" value="F:phenylacetate-CoA ligase activity"/>
    <property type="evidence" value="ECO:0007669"/>
    <property type="project" value="UniProtKB-EC"/>
</dbReference>
<name>A0A5D3WP45_9BACT</name>
<feature type="domain" description="AMP-dependent synthetase/ligase" evidence="10">
    <location>
        <begin position="78"/>
        <end position="285"/>
    </location>
</feature>
<evidence type="ECO:0000259" key="10">
    <source>
        <dbReference type="Pfam" id="PF00501"/>
    </source>
</evidence>
<evidence type="ECO:0000256" key="4">
    <source>
        <dbReference type="ARBA" id="ARBA00060591"/>
    </source>
</evidence>
<evidence type="ECO:0000313" key="13">
    <source>
        <dbReference type="Proteomes" id="UP000324159"/>
    </source>
</evidence>
<dbReference type="FunFam" id="3.40.50.12780:FF:000016">
    <property type="entry name" value="Phenylacetate-coenzyme A ligase"/>
    <property type="match status" value="1"/>
</dbReference>
<dbReference type="PIRSF" id="PIRSF006444">
    <property type="entry name" value="PaaK"/>
    <property type="match status" value="1"/>
</dbReference>
<keyword evidence="13" id="KW-1185">Reference proteome</keyword>
<keyword evidence="2 9" id="KW-0436">Ligase</keyword>
<comment type="function">
    <text evidence="9">Catalyzes the activation of phenylacetic acid (PA) to phenylacetyl-CoA (PA-CoA).</text>
</comment>
<dbReference type="InterPro" id="IPR011880">
    <property type="entry name" value="PA_CoA_ligase"/>
</dbReference>
<dbReference type="CDD" id="cd05913">
    <property type="entry name" value="PaaK"/>
    <property type="match status" value="1"/>
</dbReference>
<dbReference type="InterPro" id="IPR028154">
    <property type="entry name" value="AMP-dep_Lig_C"/>
</dbReference>
<dbReference type="InterPro" id="IPR051414">
    <property type="entry name" value="Adenylate-forming_Reductase"/>
</dbReference>
<evidence type="ECO:0000256" key="7">
    <source>
        <dbReference type="ARBA" id="ARBA00068695"/>
    </source>
</evidence>
<evidence type="ECO:0000256" key="8">
    <source>
        <dbReference type="ARBA" id="ARBA00075111"/>
    </source>
</evidence>
<dbReference type="InterPro" id="IPR042099">
    <property type="entry name" value="ANL_N_sf"/>
</dbReference>
<sequence length="447" mass="50064">MAWSKEETISRDEMQAIQLAGLQRTVRYVYERNVHYRKKLDELGVSPEDIRSLDDIRRLPFTTKQDLRDHYPFGMFCVSPEEIVEYHATSGTTGKPIVVCYTRQDLEVWSEAMARTCAGAGIGRDDVVQNIFGYGLFTGGLGMHYGALRIGAGVVPISGGNTQKQIMLMEDFGSTALTSTPSFLMHIHEVGEQMGVDFRQLKLRVALCGAEPWSESMRHSIQDRFGIKVCDIYGLSEITGPGVSFECVEEQDGLHINEDFFYPEIIDPDSGEVLPAGEEGELVFTTINKFGQPLLRYRTRDISRLTYGTCSCGRTLVKMARVSGRSDDMLIIRGVNVFPSQIEAVIMRREGVSPHYMVVVERKGAMDSLRVKVEVTEEFMIKAAADILKGDEFDILEDVAAVRSKKRNLQHDIKDVIGISVDIDLVPPGSIPRSQGKAKRIQDRRPK</sequence>
<evidence type="ECO:0000256" key="9">
    <source>
        <dbReference type="PIRNR" id="PIRNR006444"/>
    </source>
</evidence>
<evidence type="ECO:0000256" key="6">
    <source>
        <dbReference type="ARBA" id="ARBA00066629"/>
    </source>
</evidence>
<evidence type="ECO:0000259" key="11">
    <source>
        <dbReference type="Pfam" id="PF14535"/>
    </source>
</evidence>
<dbReference type="OrthoDB" id="580775at2"/>
<accession>A0A5D3WP45</accession>
<evidence type="ECO:0000256" key="5">
    <source>
        <dbReference type="ARBA" id="ARBA00061566"/>
    </source>
</evidence>
<comment type="pathway">
    <text evidence="4 9">Aromatic compound metabolism; phenylacetate degradation.</text>
</comment>
<dbReference type="Proteomes" id="UP000324159">
    <property type="component" value="Unassembled WGS sequence"/>
</dbReference>
<gene>
    <name evidence="12" type="ORF">EDC39_103265</name>
</gene>
<evidence type="ECO:0000256" key="3">
    <source>
        <dbReference type="ARBA" id="ARBA00022741"/>
    </source>
</evidence>
<comment type="similarity">
    <text evidence="5 9">Belongs to the phenylacetyl-CoA ligase family.</text>
</comment>
<comment type="catalytic activity">
    <reaction evidence="9">
        <text>2-phenylacetate + ATP + CoA = phenylacetyl-CoA + AMP + diphosphate</text>
        <dbReference type="Rhea" id="RHEA:20956"/>
        <dbReference type="ChEBI" id="CHEBI:18401"/>
        <dbReference type="ChEBI" id="CHEBI:30616"/>
        <dbReference type="ChEBI" id="CHEBI:33019"/>
        <dbReference type="ChEBI" id="CHEBI:57287"/>
        <dbReference type="ChEBI" id="CHEBI:57390"/>
        <dbReference type="ChEBI" id="CHEBI:456215"/>
        <dbReference type="EC" id="6.2.1.30"/>
    </reaction>
</comment>
<protein>
    <recommendedName>
        <fullName evidence="7 9">Phenylacetate-coenzyme A ligase</fullName>
        <ecNumber evidence="6 9">6.2.1.30</ecNumber>
    </recommendedName>
    <alternativeName>
        <fullName evidence="8 9">Phenylacetyl-CoA ligase</fullName>
    </alternativeName>
</protein>
<organism evidence="12 13">
    <name type="scientific">Geothermobacter ehrlichii</name>
    <dbReference type="NCBI Taxonomy" id="213224"/>
    <lineage>
        <taxon>Bacteria</taxon>
        <taxon>Pseudomonadati</taxon>
        <taxon>Thermodesulfobacteriota</taxon>
        <taxon>Desulfuromonadia</taxon>
        <taxon>Desulfuromonadales</taxon>
        <taxon>Geothermobacteraceae</taxon>
        <taxon>Geothermobacter</taxon>
    </lineage>
</organism>
<comment type="caution">
    <text evidence="12">The sequence shown here is derived from an EMBL/GenBank/DDBJ whole genome shotgun (WGS) entry which is preliminary data.</text>
</comment>
<dbReference type="Pfam" id="PF14535">
    <property type="entry name" value="AMP-binding_C_2"/>
    <property type="match status" value="1"/>
</dbReference>
<keyword evidence="3 9" id="KW-0547">Nucleotide-binding</keyword>
<dbReference type="SUPFAM" id="SSF56801">
    <property type="entry name" value="Acetyl-CoA synthetase-like"/>
    <property type="match status" value="1"/>
</dbReference>
<dbReference type="GO" id="GO:0010124">
    <property type="term" value="P:phenylacetate catabolic process"/>
    <property type="evidence" value="ECO:0007669"/>
    <property type="project" value="UniProtKB-UniRule"/>
</dbReference>
<dbReference type="EC" id="6.2.1.30" evidence="6 9"/>
<dbReference type="Gene3D" id="3.30.300.30">
    <property type="match status" value="1"/>
</dbReference>
<dbReference type="Gene3D" id="3.40.50.12780">
    <property type="entry name" value="N-terminal domain of ligase-like"/>
    <property type="match status" value="1"/>
</dbReference>
<reference evidence="12 13" key="1">
    <citation type="submission" date="2019-07" db="EMBL/GenBank/DDBJ databases">
        <title>Genomic Encyclopedia of Type Strains, Phase IV (KMG-IV): sequencing the most valuable type-strain genomes for metagenomic binning, comparative biology and taxonomic classification.</title>
        <authorList>
            <person name="Goeker M."/>
        </authorList>
    </citation>
    <scope>NUCLEOTIDE SEQUENCE [LARGE SCALE GENOMIC DNA]</scope>
    <source>
        <strain evidence="12 13">SS015</strain>
    </source>
</reference>
<evidence type="ECO:0000313" key="12">
    <source>
        <dbReference type="EMBL" id="TYO99419.1"/>
    </source>
</evidence>
<dbReference type="GO" id="GO:0000166">
    <property type="term" value="F:nucleotide binding"/>
    <property type="evidence" value="ECO:0007669"/>
    <property type="project" value="UniProtKB-KW"/>
</dbReference>
<evidence type="ECO:0000256" key="2">
    <source>
        <dbReference type="ARBA" id="ARBA00022598"/>
    </source>
</evidence>
<dbReference type="AlphaFoldDB" id="A0A5D3WP45"/>
<dbReference type="UniPathway" id="UPA00930"/>
<evidence type="ECO:0000256" key="1">
    <source>
        <dbReference type="ARBA" id="ARBA00011245"/>
    </source>
</evidence>
<dbReference type="InterPro" id="IPR000873">
    <property type="entry name" value="AMP-dep_synth/lig_dom"/>
</dbReference>
<dbReference type="EMBL" id="VNIB01000003">
    <property type="protein sequence ID" value="TYO99419.1"/>
    <property type="molecule type" value="Genomic_DNA"/>
</dbReference>
<proteinExistence type="inferred from homology"/>
<dbReference type="RefSeq" id="WP_148895328.1">
    <property type="nucleotide sequence ID" value="NZ_VNIB01000003.1"/>
</dbReference>
<feature type="domain" description="AMP-dependent ligase C-terminal" evidence="11">
    <location>
        <begin position="334"/>
        <end position="445"/>
    </location>
</feature>
<comment type="subunit">
    <text evidence="1">Monomer.</text>
</comment>
<dbReference type="InterPro" id="IPR045851">
    <property type="entry name" value="AMP-bd_C_sf"/>
</dbReference>
<dbReference type="Pfam" id="PF00501">
    <property type="entry name" value="AMP-binding"/>
    <property type="match status" value="1"/>
</dbReference>
<dbReference type="PANTHER" id="PTHR43439">
    <property type="entry name" value="PHENYLACETATE-COENZYME A LIGASE"/>
    <property type="match status" value="1"/>
</dbReference>
<dbReference type="PANTHER" id="PTHR43439:SF1">
    <property type="entry name" value="PHENYLACETATE-COENZYME A LIGASE"/>
    <property type="match status" value="1"/>
</dbReference>